<evidence type="ECO:0000313" key="5">
    <source>
        <dbReference type="EMBL" id="MDR7090174.1"/>
    </source>
</evidence>
<evidence type="ECO:0000256" key="4">
    <source>
        <dbReference type="HAMAP-Rule" id="MF_00695"/>
    </source>
</evidence>
<dbReference type="PANTHER" id="PTHR38100">
    <property type="entry name" value="HIGH FREQUENCY LYSOGENIZATION PROTEIN HFLD"/>
    <property type="match status" value="1"/>
</dbReference>
<comment type="caution">
    <text evidence="5">The sequence shown here is derived from an EMBL/GenBank/DDBJ whole genome shotgun (WGS) entry which is preliminary data.</text>
</comment>
<dbReference type="InterPro" id="IPR035932">
    <property type="entry name" value="HflD-like_sf"/>
</dbReference>
<organism evidence="5 6">
    <name type="scientific">Cellvibrio fibrivorans</name>
    <dbReference type="NCBI Taxonomy" id="126350"/>
    <lineage>
        <taxon>Bacteria</taxon>
        <taxon>Pseudomonadati</taxon>
        <taxon>Pseudomonadota</taxon>
        <taxon>Gammaproteobacteria</taxon>
        <taxon>Cellvibrionales</taxon>
        <taxon>Cellvibrionaceae</taxon>
        <taxon>Cellvibrio</taxon>
    </lineage>
</organism>
<sequence length="207" mass="23503">MSKNWQDITLALAGVFQATALVEQVAKTGHVPPDAYKCSIESMLDLNPESTLAVYGGNLENLRTGLEVMRELLRPGSQKHRETLRYGLGVLHLQKKLAGRRDMLGVIGSRLEQVAQQAQHFSSTHENVIANLGTLYTETLSTFRFRIQVNGDYNYLQQQRIANQIRALLLASVRSAILWRQVGGNRLQLLFYRKHIAQQVDDFLRRM</sequence>
<dbReference type="SUPFAM" id="SSF101322">
    <property type="entry name" value="YcfC-like"/>
    <property type="match status" value="1"/>
</dbReference>
<keyword evidence="3 4" id="KW-0472">Membrane</keyword>
<reference evidence="5 6" key="1">
    <citation type="submission" date="2023-07" db="EMBL/GenBank/DDBJ databases">
        <title>Sorghum-associated microbial communities from plants grown in Nebraska, USA.</title>
        <authorList>
            <person name="Schachtman D."/>
        </authorList>
    </citation>
    <scope>NUCLEOTIDE SEQUENCE [LARGE SCALE GENOMIC DNA]</scope>
    <source>
        <strain evidence="5 6">BE190</strain>
    </source>
</reference>
<evidence type="ECO:0000256" key="2">
    <source>
        <dbReference type="ARBA" id="ARBA00022490"/>
    </source>
</evidence>
<dbReference type="EMBL" id="JAVDVX010000003">
    <property type="protein sequence ID" value="MDR7090174.1"/>
    <property type="molecule type" value="Genomic_DNA"/>
</dbReference>
<proteinExistence type="inferred from homology"/>
<dbReference type="Proteomes" id="UP001253595">
    <property type="component" value="Unassembled WGS sequence"/>
</dbReference>
<dbReference type="RefSeq" id="WP_310072292.1">
    <property type="nucleotide sequence ID" value="NZ_JAVDVX010000003.1"/>
</dbReference>
<dbReference type="Gene3D" id="1.10.3890.10">
    <property type="entry name" value="HflD-like"/>
    <property type="match status" value="1"/>
</dbReference>
<dbReference type="NCBIfam" id="NF001246">
    <property type="entry name" value="PRK00218.1-2"/>
    <property type="match status" value="1"/>
</dbReference>
<protein>
    <recommendedName>
        <fullName evidence="4">High frequency lysogenization protein HflD homolog</fullName>
    </recommendedName>
</protein>
<evidence type="ECO:0000256" key="1">
    <source>
        <dbReference type="ARBA" id="ARBA00022475"/>
    </source>
</evidence>
<name>A0ABU1UYA6_9GAMM</name>
<keyword evidence="6" id="KW-1185">Reference proteome</keyword>
<evidence type="ECO:0000313" key="6">
    <source>
        <dbReference type="Proteomes" id="UP001253595"/>
    </source>
</evidence>
<evidence type="ECO:0000256" key="3">
    <source>
        <dbReference type="ARBA" id="ARBA00023136"/>
    </source>
</evidence>
<dbReference type="HAMAP" id="MF_00695">
    <property type="entry name" value="HflD_protein"/>
    <property type="match status" value="1"/>
</dbReference>
<accession>A0ABU1UYA6</accession>
<comment type="subcellular location">
    <subcellularLocation>
        <location evidence="4">Cytoplasm</location>
    </subcellularLocation>
    <subcellularLocation>
        <location evidence="4">Cell membrane</location>
        <topology evidence="4">Peripheral membrane protein</topology>
        <orientation evidence="4">Cytoplasmic side</orientation>
    </subcellularLocation>
</comment>
<gene>
    <name evidence="4" type="primary">hflD</name>
    <name evidence="5" type="ORF">J2X05_002196</name>
</gene>
<keyword evidence="2 4" id="KW-0963">Cytoplasm</keyword>
<keyword evidence="1 4" id="KW-1003">Cell membrane</keyword>
<dbReference type="InterPro" id="IPR007451">
    <property type="entry name" value="HflD"/>
</dbReference>
<dbReference type="Pfam" id="PF04356">
    <property type="entry name" value="DUF489"/>
    <property type="match status" value="1"/>
</dbReference>
<dbReference type="PANTHER" id="PTHR38100:SF1">
    <property type="entry name" value="HIGH FREQUENCY LYSOGENIZATION PROTEIN HFLD"/>
    <property type="match status" value="1"/>
</dbReference>
<comment type="similarity">
    <text evidence="4">Belongs to the HflD family.</text>
</comment>